<feature type="region of interest" description="Disordered" evidence="1">
    <location>
        <begin position="1"/>
        <end position="118"/>
    </location>
</feature>
<sequence>MPLTASAAGVSGSSPAAHSSLVGGSQNAGPSRSGQKEASEAASRQSYLTERIAPASPAAAGGAIVGTGSSGGGSITLPSGSRPNCLQTGPQQQQPPRQSSIFAQMDRQSMQLDSQGTSQLEGVAIENRASRVSVSECGRSGAPRLS</sequence>
<comment type="caution">
    <text evidence="2">The sequence shown here is derived from an EMBL/GenBank/DDBJ whole genome shotgun (WGS) entry which is preliminary data.</text>
</comment>
<feature type="compositionally biased region" description="Polar residues" evidence="1">
    <location>
        <begin position="22"/>
        <end position="33"/>
    </location>
</feature>
<evidence type="ECO:0000313" key="2">
    <source>
        <dbReference type="EMBL" id="VEL11347.1"/>
    </source>
</evidence>
<dbReference type="AlphaFoldDB" id="A0A3S4ZH21"/>
<proteinExistence type="predicted"/>
<feature type="compositionally biased region" description="Polar residues" evidence="1">
    <location>
        <begin position="99"/>
        <end position="118"/>
    </location>
</feature>
<evidence type="ECO:0000256" key="1">
    <source>
        <dbReference type="SAM" id="MobiDB-lite"/>
    </source>
</evidence>
<evidence type="ECO:0000313" key="3">
    <source>
        <dbReference type="Proteomes" id="UP000784294"/>
    </source>
</evidence>
<feature type="compositionally biased region" description="Low complexity" evidence="1">
    <location>
        <begin position="1"/>
        <end position="20"/>
    </location>
</feature>
<protein>
    <submittedName>
        <fullName evidence="2">Uncharacterized protein</fullName>
    </submittedName>
</protein>
<feature type="compositionally biased region" description="Gly residues" evidence="1">
    <location>
        <begin position="63"/>
        <end position="74"/>
    </location>
</feature>
<reference evidence="2" key="1">
    <citation type="submission" date="2018-11" db="EMBL/GenBank/DDBJ databases">
        <authorList>
            <consortium name="Pathogen Informatics"/>
        </authorList>
    </citation>
    <scope>NUCLEOTIDE SEQUENCE</scope>
</reference>
<gene>
    <name evidence="2" type="ORF">PXEA_LOCUS4787</name>
</gene>
<feature type="compositionally biased region" description="Low complexity" evidence="1">
    <location>
        <begin position="53"/>
        <end position="62"/>
    </location>
</feature>
<name>A0A3S4ZH21_9PLAT</name>
<dbReference type="Proteomes" id="UP000784294">
    <property type="component" value="Unassembled WGS sequence"/>
</dbReference>
<keyword evidence="3" id="KW-1185">Reference proteome</keyword>
<organism evidence="2 3">
    <name type="scientific">Protopolystoma xenopodis</name>
    <dbReference type="NCBI Taxonomy" id="117903"/>
    <lineage>
        <taxon>Eukaryota</taxon>
        <taxon>Metazoa</taxon>
        <taxon>Spiralia</taxon>
        <taxon>Lophotrochozoa</taxon>
        <taxon>Platyhelminthes</taxon>
        <taxon>Monogenea</taxon>
        <taxon>Polyopisthocotylea</taxon>
        <taxon>Polystomatidea</taxon>
        <taxon>Polystomatidae</taxon>
        <taxon>Protopolystoma</taxon>
    </lineage>
</organism>
<accession>A0A3S4ZH21</accession>
<dbReference type="EMBL" id="CAAALY010011564">
    <property type="protein sequence ID" value="VEL11347.1"/>
    <property type="molecule type" value="Genomic_DNA"/>
</dbReference>